<feature type="non-terminal residue" evidence="2">
    <location>
        <position position="339"/>
    </location>
</feature>
<accession>A0AAV5V4H1</accession>
<dbReference type="PANTHER" id="PTHR31410">
    <property type="entry name" value="TRANSMEMBRANE PROTEIN 246"/>
    <property type="match status" value="1"/>
</dbReference>
<feature type="transmembrane region" description="Helical" evidence="1">
    <location>
        <begin position="237"/>
        <end position="257"/>
    </location>
</feature>
<feature type="transmembrane region" description="Helical" evidence="1">
    <location>
        <begin position="211"/>
        <end position="231"/>
    </location>
</feature>
<proteinExistence type="predicted"/>
<comment type="caution">
    <text evidence="2">The sequence shown here is derived from an EMBL/GenBank/DDBJ whole genome shotgun (WGS) entry which is preliminary data.</text>
</comment>
<keyword evidence="1" id="KW-0472">Membrane</keyword>
<evidence type="ECO:0000256" key="1">
    <source>
        <dbReference type="SAM" id="Phobius"/>
    </source>
</evidence>
<keyword evidence="1" id="KW-0812">Transmembrane</keyword>
<gene>
    <name evidence="2" type="ORF">PFISCL1PPCAC_4071</name>
</gene>
<protein>
    <recommendedName>
        <fullName evidence="4">Glycosyltransferase</fullName>
    </recommendedName>
</protein>
<dbReference type="GO" id="GO:0016757">
    <property type="term" value="F:glycosyltransferase activity"/>
    <property type="evidence" value="ECO:0007669"/>
    <property type="project" value="InterPro"/>
</dbReference>
<dbReference type="AlphaFoldDB" id="A0AAV5V4H1"/>
<reference evidence="2" key="1">
    <citation type="submission" date="2023-10" db="EMBL/GenBank/DDBJ databases">
        <title>Genome assembly of Pristionchus species.</title>
        <authorList>
            <person name="Yoshida K."/>
            <person name="Sommer R.J."/>
        </authorList>
    </citation>
    <scope>NUCLEOTIDE SEQUENCE</scope>
    <source>
        <strain evidence="2">RS5133</strain>
    </source>
</reference>
<evidence type="ECO:0008006" key="4">
    <source>
        <dbReference type="Google" id="ProtNLM"/>
    </source>
</evidence>
<organism evidence="2 3">
    <name type="scientific">Pristionchus fissidentatus</name>
    <dbReference type="NCBI Taxonomy" id="1538716"/>
    <lineage>
        <taxon>Eukaryota</taxon>
        <taxon>Metazoa</taxon>
        <taxon>Ecdysozoa</taxon>
        <taxon>Nematoda</taxon>
        <taxon>Chromadorea</taxon>
        <taxon>Rhabditida</taxon>
        <taxon>Rhabditina</taxon>
        <taxon>Diplogasteromorpha</taxon>
        <taxon>Diplogasteroidea</taxon>
        <taxon>Neodiplogasteridae</taxon>
        <taxon>Pristionchus</taxon>
    </lineage>
</organism>
<keyword evidence="3" id="KW-1185">Reference proteome</keyword>
<dbReference type="InterPro" id="IPR029675">
    <property type="entry name" value="PGAP4"/>
</dbReference>
<dbReference type="GO" id="GO:0000139">
    <property type="term" value="C:Golgi membrane"/>
    <property type="evidence" value="ECO:0007669"/>
    <property type="project" value="InterPro"/>
</dbReference>
<evidence type="ECO:0000313" key="3">
    <source>
        <dbReference type="Proteomes" id="UP001432322"/>
    </source>
</evidence>
<keyword evidence="1" id="KW-1133">Transmembrane helix</keyword>
<feature type="non-terminal residue" evidence="2">
    <location>
        <position position="1"/>
    </location>
</feature>
<dbReference type="Proteomes" id="UP001432322">
    <property type="component" value="Unassembled WGS sequence"/>
</dbReference>
<feature type="transmembrane region" description="Helical" evidence="1">
    <location>
        <begin position="6"/>
        <end position="24"/>
    </location>
</feature>
<dbReference type="EMBL" id="BTSY01000002">
    <property type="protein sequence ID" value="GMT12774.1"/>
    <property type="molecule type" value="Genomic_DNA"/>
</dbReference>
<evidence type="ECO:0000313" key="2">
    <source>
        <dbReference type="EMBL" id="GMT12774.1"/>
    </source>
</evidence>
<dbReference type="GO" id="GO:0006506">
    <property type="term" value="P:GPI anchor biosynthetic process"/>
    <property type="evidence" value="ECO:0007669"/>
    <property type="project" value="InterPro"/>
</dbReference>
<dbReference type="PANTHER" id="PTHR31410:SF1">
    <property type="entry name" value="POST-GPI ATTACHMENT TO PROTEINS FACTOR 4"/>
    <property type="match status" value="1"/>
</dbReference>
<sequence length="339" mass="38516">INPLTSQTIPLIISYAILIVLISFTRLRTPHISLEDYRLNSNEQELMLNDSRLKHQSLQQKFPNRQSSSDLTITIVTANRAQPYIHAVLGSLSDAFGGTLPSVVVCNVESESFALIDSLRAENWSVVDINSGNEFDTSKLSLRIAKETADYWKCLNLTRNTLSRYTLLLEDDVIVHGRFRSMLESLTYQLDRRTITVDYVKLYHINRLRHISMIPQIIAVSLLFSSLFHWFFSPRPILTLIGYLLLLLHLNTQGNLFPADFRYALTDSVYMTMSESCCTPAVLFRSSSIPSIVDTLSLEKSFAGHAKDHILDESRFIGRETDFNLVSHIGLISSLKRSQ</sequence>
<name>A0AAV5V4H1_9BILA</name>